<dbReference type="InterPro" id="IPR050229">
    <property type="entry name" value="GlpE_sulfurtransferase"/>
</dbReference>
<dbReference type="SMART" id="SM00450">
    <property type="entry name" value="RHOD"/>
    <property type="match status" value="1"/>
</dbReference>
<dbReference type="AlphaFoldDB" id="A0A4R2L4R4"/>
<name>A0A4R2L4R4_9GAMM</name>
<keyword evidence="2" id="KW-0808">Transferase</keyword>
<protein>
    <submittedName>
        <fullName evidence="2">Rhodanese-related sulfurtransferase</fullName>
    </submittedName>
</protein>
<comment type="caution">
    <text evidence="2">The sequence shown here is derived from an EMBL/GenBank/DDBJ whole genome shotgun (WGS) entry which is preliminary data.</text>
</comment>
<organism evidence="2 3">
    <name type="scientific">Plasticicumulans lactativorans</name>
    <dbReference type="NCBI Taxonomy" id="1133106"/>
    <lineage>
        <taxon>Bacteria</taxon>
        <taxon>Pseudomonadati</taxon>
        <taxon>Pseudomonadota</taxon>
        <taxon>Gammaproteobacteria</taxon>
        <taxon>Candidatus Competibacteraceae</taxon>
        <taxon>Plasticicumulans</taxon>
    </lineage>
</organism>
<reference evidence="2 3" key="1">
    <citation type="submission" date="2019-03" db="EMBL/GenBank/DDBJ databases">
        <title>Genomic Encyclopedia of Type Strains, Phase IV (KMG-IV): sequencing the most valuable type-strain genomes for metagenomic binning, comparative biology and taxonomic classification.</title>
        <authorList>
            <person name="Goeker M."/>
        </authorList>
    </citation>
    <scope>NUCLEOTIDE SEQUENCE [LARGE SCALE GENOMIC DNA]</scope>
    <source>
        <strain evidence="2 3">DSM 25287</strain>
    </source>
</reference>
<proteinExistence type="predicted"/>
<keyword evidence="3" id="KW-1185">Reference proteome</keyword>
<dbReference type="GO" id="GO:0016740">
    <property type="term" value="F:transferase activity"/>
    <property type="evidence" value="ECO:0007669"/>
    <property type="project" value="UniProtKB-KW"/>
</dbReference>
<evidence type="ECO:0000313" key="3">
    <source>
        <dbReference type="Proteomes" id="UP000295765"/>
    </source>
</evidence>
<evidence type="ECO:0000259" key="1">
    <source>
        <dbReference type="PROSITE" id="PS50206"/>
    </source>
</evidence>
<dbReference type="Pfam" id="PF00581">
    <property type="entry name" value="Rhodanese"/>
    <property type="match status" value="1"/>
</dbReference>
<dbReference type="EMBL" id="SLWY01000015">
    <property type="protein sequence ID" value="TCO80247.1"/>
    <property type="molecule type" value="Genomic_DNA"/>
</dbReference>
<dbReference type="InterPro" id="IPR036873">
    <property type="entry name" value="Rhodanese-like_dom_sf"/>
</dbReference>
<dbReference type="InterPro" id="IPR001763">
    <property type="entry name" value="Rhodanese-like_dom"/>
</dbReference>
<dbReference type="PANTHER" id="PTHR43031">
    <property type="entry name" value="FAD-DEPENDENT OXIDOREDUCTASE"/>
    <property type="match status" value="1"/>
</dbReference>
<evidence type="ECO:0000313" key="2">
    <source>
        <dbReference type="EMBL" id="TCO80247.1"/>
    </source>
</evidence>
<dbReference type="RefSeq" id="WP_132543774.1">
    <property type="nucleotide sequence ID" value="NZ_SLWY01000015.1"/>
</dbReference>
<dbReference type="PANTHER" id="PTHR43031:SF17">
    <property type="entry name" value="SULFURTRANSFERASE YTWF-RELATED"/>
    <property type="match status" value="1"/>
</dbReference>
<accession>A0A4R2L4R4</accession>
<dbReference type="OrthoDB" id="9811849at2"/>
<dbReference type="PROSITE" id="PS50206">
    <property type="entry name" value="RHODANESE_3"/>
    <property type="match status" value="1"/>
</dbReference>
<gene>
    <name evidence="2" type="ORF">EV699_11523</name>
</gene>
<dbReference type="Gene3D" id="3.40.250.10">
    <property type="entry name" value="Rhodanese-like domain"/>
    <property type="match status" value="1"/>
</dbReference>
<dbReference type="Proteomes" id="UP000295765">
    <property type="component" value="Unassembled WGS sequence"/>
</dbReference>
<dbReference type="SUPFAM" id="SSF52821">
    <property type="entry name" value="Rhodanese/Cell cycle control phosphatase"/>
    <property type="match status" value="1"/>
</dbReference>
<sequence>MQRLTPVELHALLAAVDPAPLLLDVREDWEFAYCRIDGSVNVPLGRLPEAAPRLTRAAPVVVICHHGVRSAHAAHYLEQIGFAEVSNLEGGIDAWARQIDPEVPLY</sequence>
<feature type="domain" description="Rhodanese" evidence="1">
    <location>
        <begin position="16"/>
        <end position="104"/>
    </location>
</feature>